<gene>
    <name evidence="4" type="ORF">DESAM_21607</name>
</gene>
<reference evidence="4 5" key="1">
    <citation type="submission" date="2012-10" db="EMBL/GenBank/DDBJ databases">
        <authorList>
            <person name="Genoscope - CEA"/>
        </authorList>
    </citation>
    <scope>NUCLEOTIDE SEQUENCE [LARGE SCALE GENOMIC DNA]</scope>
    <source>
        <strain evidence="5">AM13 / DSM 14728</strain>
    </source>
</reference>
<proteinExistence type="predicted"/>
<evidence type="ECO:0000256" key="1">
    <source>
        <dbReference type="ARBA" id="ARBA00022690"/>
    </source>
</evidence>
<keyword evidence="1" id="KW-0646">Protease inhibitor</keyword>
<dbReference type="KEGG" id="dhy:DESAM_21607"/>
<dbReference type="AlphaFoldDB" id="L0RAV6"/>
<feature type="transmembrane region" description="Helical" evidence="3">
    <location>
        <begin position="71"/>
        <end position="94"/>
    </location>
</feature>
<evidence type="ECO:0000313" key="4">
    <source>
        <dbReference type="EMBL" id="CCO23884.1"/>
    </source>
</evidence>
<dbReference type="GO" id="GO:0004869">
    <property type="term" value="F:cysteine-type endopeptidase inhibitor activity"/>
    <property type="evidence" value="ECO:0007669"/>
    <property type="project" value="UniProtKB-KW"/>
</dbReference>
<keyword evidence="3" id="KW-0472">Membrane</keyword>
<organism evidence="4 5">
    <name type="scientific">Maridesulfovibrio hydrothermalis AM13 = DSM 14728</name>
    <dbReference type="NCBI Taxonomy" id="1121451"/>
    <lineage>
        <taxon>Bacteria</taxon>
        <taxon>Pseudomonadati</taxon>
        <taxon>Thermodesulfobacteriota</taxon>
        <taxon>Desulfovibrionia</taxon>
        <taxon>Desulfovibrionales</taxon>
        <taxon>Desulfovibrionaceae</taxon>
        <taxon>Maridesulfovibrio</taxon>
    </lineage>
</organism>
<accession>L0RAV6</accession>
<keyword evidence="3" id="KW-0812">Transmembrane</keyword>
<dbReference type="SUPFAM" id="SSF141066">
    <property type="entry name" value="ICP-like"/>
    <property type="match status" value="1"/>
</dbReference>
<dbReference type="eggNOG" id="ENOG5032D1Z">
    <property type="taxonomic scope" value="Bacteria"/>
</dbReference>
<protein>
    <recommendedName>
        <fullName evidence="6">Proteinase inhibitor I42 chagasin domain-containing protein</fullName>
    </recommendedName>
</protein>
<keyword evidence="5" id="KW-1185">Reference proteome</keyword>
<dbReference type="HOGENOM" id="CLU_1313751_0_0_7"/>
<evidence type="ECO:0000256" key="2">
    <source>
        <dbReference type="ARBA" id="ARBA00022704"/>
    </source>
</evidence>
<keyword evidence="2" id="KW-0789">Thiol protease inhibitor</keyword>
<evidence type="ECO:0008006" key="6">
    <source>
        <dbReference type="Google" id="ProtNLM"/>
    </source>
</evidence>
<dbReference type="Proteomes" id="UP000010808">
    <property type="component" value="Chromosome"/>
</dbReference>
<dbReference type="InterPro" id="IPR036331">
    <property type="entry name" value="Chagasin-like_sf"/>
</dbReference>
<sequence>MHVEIGSITDLTIITCGFPLPYAPNIITLDLQFSQIYKLLKYHTKNNLLTEVSNWAQKSADFMNIKKYNSYLFGLILVLFVISTSGCASINPFADSIPEYDLDGEHELRLDLMPGEVIAFEMRNPGSGGYQFDGITFNPKLVTLDKFNIVEPDSGMLGDFGRWRFEFTMVGIGDTPVIINIKRAGDKQRDAYKIINLSITEDGPPFFEW</sequence>
<evidence type="ECO:0000256" key="3">
    <source>
        <dbReference type="SAM" id="Phobius"/>
    </source>
</evidence>
<name>L0RAV6_9BACT</name>
<keyword evidence="3" id="KW-1133">Transmembrane helix</keyword>
<dbReference type="EMBL" id="FO203522">
    <property type="protein sequence ID" value="CCO23884.1"/>
    <property type="molecule type" value="Genomic_DNA"/>
</dbReference>
<evidence type="ECO:0000313" key="5">
    <source>
        <dbReference type="Proteomes" id="UP000010808"/>
    </source>
</evidence>
<dbReference type="PATRIC" id="fig|1121451.3.peg.1846"/>